<evidence type="ECO:0000313" key="5">
    <source>
        <dbReference type="EMBL" id="SEW35973.1"/>
    </source>
</evidence>
<dbReference type="PANTHER" id="PTHR22604:SF105">
    <property type="entry name" value="TRANS-1,2-DIHYDROBENZENE-1,2-DIOL DEHYDROGENASE"/>
    <property type="match status" value="1"/>
</dbReference>
<sequence>MIEKKNYNWAVLGCGVIANEFAEAMKKHNNKIYAIGNRTHEKAVAYGKKYDVEKVYDDYKDIFEDDEVDIIYITTPHNTHIQFLREALSRGKHVLCEKSITLNSDELEEAITLANDKNVILAEAMTLYHMPLYKKLDEIVNGGDLGDVNVITINFGSYKEYDMNNRFFNRNLAGGAMLDIGVYALSFARWFLKSNPKKIVSQVKYASTKVDEQATILMMNEEQQMVSIAISLHSKQPKRGMISCDKGYVEIMEYPRAMQAVITYTETGEKEIVQIGDMQDALWYEIEDMEKAVAEKAVTDKAAMDKAVTDKEVTEKAVVGKSITDKESYMHLDYTKDVMEVMTHIRKDWGMNYPEEIS</sequence>
<dbReference type="InterPro" id="IPR055170">
    <property type="entry name" value="GFO_IDH_MocA-like_dom"/>
</dbReference>
<dbReference type="InterPro" id="IPR036291">
    <property type="entry name" value="NAD(P)-bd_dom_sf"/>
</dbReference>
<evidence type="ECO:0000256" key="2">
    <source>
        <dbReference type="ARBA" id="ARBA00023002"/>
    </source>
</evidence>
<feature type="domain" description="GFO/IDH/MocA-like oxidoreductase" evidence="4">
    <location>
        <begin position="133"/>
        <end position="249"/>
    </location>
</feature>
<dbReference type="AlphaFoldDB" id="A0A1I0R5W8"/>
<dbReference type="SUPFAM" id="SSF55347">
    <property type="entry name" value="Glyceraldehyde-3-phosphate dehydrogenase-like, C-terminal domain"/>
    <property type="match status" value="1"/>
</dbReference>
<dbReference type="EMBL" id="FOJI01000012">
    <property type="protein sequence ID" value="SEW35973.1"/>
    <property type="molecule type" value="Genomic_DNA"/>
</dbReference>
<feature type="domain" description="Gfo/Idh/MocA-like oxidoreductase N-terminal" evidence="3">
    <location>
        <begin position="8"/>
        <end position="122"/>
    </location>
</feature>
<dbReference type="InterPro" id="IPR050984">
    <property type="entry name" value="Gfo/Idh/MocA_domain"/>
</dbReference>
<accession>A0A1I0R5W8</accession>
<protein>
    <submittedName>
        <fullName evidence="5">Predicted dehydrogenase</fullName>
    </submittedName>
</protein>
<dbReference type="RefSeq" id="WP_170841422.1">
    <property type="nucleotide sequence ID" value="NZ_FOJI01000012.1"/>
</dbReference>
<evidence type="ECO:0000313" key="6">
    <source>
        <dbReference type="Proteomes" id="UP000199701"/>
    </source>
</evidence>
<dbReference type="Pfam" id="PF22725">
    <property type="entry name" value="GFO_IDH_MocA_C3"/>
    <property type="match status" value="1"/>
</dbReference>
<evidence type="ECO:0000256" key="1">
    <source>
        <dbReference type="ARBA" id="ARBA00010928"/>
    </source>
</evidence>
<dbReference type="GO" id="GO:0000166">
    <property type="term" value="F:nucleotide binding"/>
    <property type="evidence" value="ECO:0007669"/>
    <property type="project" value="InterPro"/>
</dbReference>
<proteinExistence type="inferred from homology"/>
<gene>
    <name evidence="5" type="ORF">SAMN05421659_11241</name>
</gene>
<comment type="similarity">
    <text evidence="1">Belongs to the Gfo/Idh/MocA family.</text>
</comment>
<organism evidence="5 6">
    <name type="scientific">[Clostridium] fimetarium</name>
    <dbReference type="NCBI Taxonomy" id="99656"/>
    <lineage>
        <taxon>Bacteria</taxon>
        <taxon>Bacillati</taxon>
        <taxon>Bacillota</taxon>
        <taxon>Clostridia</taxon>
        <taxon>Lachnospirales</taxon>
        <taxon>Lachnospiraceae</taxon>
    </lineage>
</organism>
<keyword evidence="6" id="KW-1185">Reference proteome</keyword>
<dbReference type="STRING" id="99656.SAMN05421659_11241"/>
<dbReference type="Proteomes" id="UP000199701">
    <property type="component" value="Unassembled WGS sequence"/>
</dbReference>
<name>A0A1I0R5W8_9FIRM</name>
<dbReference type="SUPFAM" id="SSF51735">
    <property type="entry name" value="NAD(P)-binding Rossmann-fold domains"/>
    <property type="match status" value="1"/>
</dbReference>
<evidence type="ECO:0000259" key="3">
    <source>
        <dbReference type="Pfam" id="PF01408"/>
    </source>
</evidence>
<dbReference type="InterPro" id="IPR000683">
    <property type="entry name" value="Gfo/Idh/MocA-like_OxRdtase_N"/>
</dbReference>
<reference evidence="5 6" key="1">
    <citation type="submission" date="2016-10" db="EMBL/GenBank/DDBJ databases">
        <authorList>
            <person name="de Groot N.N."/>
        </authorList>
    </citation>
    <scope>NUCLEOTIDE SEQUENCE [LARGE SCALE GENOMIC DNA]</scope>
    <source>
        <strain evidence="5 6">DSM 9179</strain>
    </source>
</reference>
<dbReference type="Pfam" id="PF01408">
    <property type="entry name" value="GFO_IDH_MocA"/>
    <property type="match status" value="1"/>
</dbReference>
<dbReference type="PANTHER" id="PTHR22604">
    <property type="entry name" value="OXIDOREDUCTASES"/>
    <property type="match status" value="1"/>
</dbReference>
<dbReference type="Gene3D" id="3.30.360.10">
    <property type="entry name" value="Dihydrodipicolinate Reductase, domain 2"/>
    <property type="match status" value="1"/>
</dbReference>
<dbReference type="Gene3D" id="3.40.50.720">
    <property type="entry name" value="NAD(P)-binding Rossmann-like Domain"/>
    <property type="match status" value="1"/>
</dbReference>
<keyword evidence="2" id="KW-0560">Oxidoreductase</keyword>
<dbReference type="GO" id="GO:0016491">
    <property type="term" value="F:oxidoreductase activity"/>
    <property type="evidence" value="ECO:0007669"/>
    <property type="project" value="UniProtKB-KW"/>
</dbReference>
<evidence type="ECO:0000259" key="4">
    <source>
        <dbReference type="Pfam" id="PF22725"/>
    </source>
</evidence>